<keyword evidence="4" id="KW-1185">Reference proteome</keyword>
<dbReference type="STRING" id="1230456.C468_15047"/>
<accession>M0NLZ3</accession>
<gene>
    <name evidence="3" type="ORF">C468_15047</name>
</gene>
<organism evidence="3 4">
    <name type="scientific">Halorubrum kocurii JCM 14978</name>
    <dbReference type="NCBI Taxonomy" id="1230456"/>
    <lineage>
        <taxon>Archaea</taxon>
        <taxon>Methanobacteriati</taxon>
        <taxon>Methanobacteriota</taxon>
        <taxon>Stenosarchaea group</taxon>
        <taxon>Halobacteria</taxon>
        <taxon>Halobacteriales</taxon>
        <taxon>Haloferacaceae</taxon>
        <taxon>Halorubrum</taxon>
    </lineage>
</organism>
<comment type="caution">
    <text evidence="3">The sequence shown here is derived from an EMBL/GenBank/DDBJ whole genome shotgun (WGS) entry which is preliminary data.</text>
</comment>
<sequence>MTDAERLDESDADESLADRVRSHVRGNRTGMVQDLAFAVVWVTIASLLYDFLFSTSPQWVLYMFMLAGIPAYFGFFISLEMARAQESDR</sequence>
<reference evidence="3 4" key="1">
    <citation type="journal article" date="2014" name="PLoS Genet.">
        <title>Phylogenetically driven sequencing of extremely halophilic archaea reveals strategies for static and dynamic osmo-response.</title>
        <authorList>
            <person name="Becker E.A."/>
            <person name="Seitzer P.M."/>
            <person name="Tritt A."/>
            <person name="Larsen D."/>
            <person name="Krusor M."/>
            <person name="Yao A.I."/>
            <person name="Wu D."/>
            <person name="Madern D."/>
            <person name="Eisen J.A."/>
            <person name="Darling A.E."/>
            <person name="Facciotti M.T."/>
        </authorList>
    </citation>
    <scope>NUCLEOTIDE SEQUENCE [LARGE SCALE GENOMIC DNA]</scope>
    <source>
        <strain evidence="3 4">JCM 14978</strain>
    </source>
</reference>
<dbReference type="RefSeq" id="WP_008849671.1">
    <property type="nucleotide sequence ID" value="NZ_AOJH01000089.1"/>
</dbReference>
<keyword evidence="1" id="KW-1133">Transmembrane helix</keyword>
<evidence type="ECO:0000259" key="2">
    <source>
        <dbReference type="Pfam" id="PF26436"/>
    </source>
</evidence>
<dbReference type="Proteomes" id="UP000011546">
    <property type="component" value="Unassembled WGS sequence"/>
</dbReference>
<dbReference type="EMBL" id="AOJH01000089">
    <property type="protein sequence ID" value="EMA58967.1"/>
    <property type="molecule type" value="Genomic_DNA"/>
</dbReference>
<proteinExistence type="predicted"/>
<evidence type="ECO:0000313" key="4">
    <source>
        <dbReference type="Proteomes" id="UP000011546"/>
    </source>
</evidence>
<feature type="transmembrane region" description="Helical" evidence="1">
    <location>
        <begin position="35"/>
        <end position="53"/>
    </location>
</feature>
<protein>
    <recommendedName>
        <fullName evidence="2">DUF8119 domain-containing protein</fullName>
    </recommendedName>
</protein>
<feature type="transmembrane region" description="Helical" evidence="1">
    <location>
        <begin position="59"/>
        <end position="79"/>
    </location>
</feature>
<dbReference type="Pfam" id="PF26436">
    <property type="entry name" value="DUF8119"/>
    <property type="match status" value="1"/>
</dbReference>
<evidence type="ECO:0000313" key="3">
    <source>
        <dbReference type="EMBL" id="EMA58967.1"/>
    </source>
</evidence>
<dbReference type="AlphaFoldDB" id="M0NLZ3"/>
<feature type="domain" description="DUF8119" evidence="2">
    <location>
        <begin position="15"/>
        <end position="85"/>
    </location>
</feature>
<keyword evidence="1" id="KW-0472">Membrane</keyword>
<dbReference type="PATRIC" id="fig|1230456.3.peg.2998"/>
<dbReference type="OrthoDB" id="198557at2157"/>
<dbReference type="InterPro" id="IPR058432">
    <property type="entry name" value="DUF8119"/>
</dbReference>
<evidence type="ECO:0000256" key="1">
    <source>
        <dbReference type="SAM" id="Phobius"/>
    </source>
</evidence>
<keyword evidence="1" id="KW-0812">Transmembrane</keyword>
<name>M0NLZ3_9EURY</name>